<dbReference type="PROSITE" id="PS50994">
    <property type="entry name" value="INTEGRASE"/>
    <property type="match status" value="1"/>
</dbReference>
<evidence type="ECO:0000256" key="2">
    <source>
        <dbReference type="ARBA" id="ARBA00006363"/>
    </source>
</evidence>
<comment type="similarity">
    <text evidence="2">Belongs to the transposase IS30 family.</text>
</comment>
<dbReference type="Proteomes" id="UP000245523">
    <property type="component" value="Unassembled WGS sequence"/>
</dbReference>
<dbReference type="Pfam" id="PF00665">
    <property type="entry name" value="rve"/>
    <property type="match status" value="1"/>
</dbReference>
<dbReference type="PANTHER" id="PTHR10948:SF23">
    <property type="entry name" value="TRANSPOSASE INSI FOR INSERTION SEQUENCE ELEMENT IS30A-RELATED"/>
    <property type="match status" value="1"/>
</dbReference>
<accession>A0ABX5LLG1</accession>
<dbReference type="InterPro" id="IPR053392">
    <property type="entry name" value="Transposase_IS30-like"/>
</dbReference>
<dbReference type="InterPro" id="IPR012337">
    <property type="entry name" value="RNaseH-like_sf"/>
</dbReference>
<keyword evidence="5" id="KW-1185">Reference proteome</keyword>
<dbReference type="PROSITE" id="PS01043">
    <property type="entry name" value="TRANSPOSASE_IS30"/>
    <property type="match status" value="1"/>
</dbReference>
<feature type="domain" description="Integrase catalytic" evidence="3">
    <location>
        <begin position="148"/>
        <end position="311"/>
    </location>
</feature>
<evidence type="ECO:0000313" key="4">
    <source>
        <dbReference type="EMBL" id="PWK93087.1"/>
    </source>
</evidence>
<evidence type="ECO:0000256" key="1">
    <source>
        <dbReference type="ARBA" id="ARBA00002190"/>
    </source>
</evidence>
<comment type="caution">
    <text evidence="4">The sequence shown here is derived from an EMBL/GenBank/DDBJ whole genome shotgun (WGS) entry which is preliminary data.</text>
</comment>
<evidence type="ECO:0000259" key="3">
    <source>
        <dbReference type="PROSITE" id="PS50994"/>
    </source>
</evidence>
<dbReference type="SUPFAM" id="SSF53098">
    <property type="entry name" value="Ribonuclease H-like"/>
    <property type="match status" value="1"/>
</dbReference>
<dbReference type="Gene3D" id="3.30.420.10">
    <property type="entry name" value="Ribonuclease H-like superfamily/Ribonuclease H"/>
    <property type="match status" value="1"/>
</dbReference>
<dbReference type="PANTHER" id="PTHR10948">
    <property type="entry name" value="TRANSPOSASE"/>
    <property type="match status" value="1"/>
</dbReference>
<protein>
    <submittedName>
        <fullName evidence="4">IS30 family transposase</fullName>
    </submittedName>
</protein>
<dbReference type="InterPro" id="IPR001584">
    <property type="entry name" value="Integrase_cat-core"/>
</dbReference>
<comment type="function">
    <text evidence="1">Required for the transposition of the insertion element.</text>
</comment>
<gene>
    <name evidence="4" type="ORF">B0H50_13313</name>
</gene>
<dbReference type="InterPro" id="IPR036397">
    <property type="entry name" value="RNaseH_sf"/>
</dbReference>
<organism evidence="4 5">
    <name type="scientific">Hallerella porci</name>
    <dbReference type="NCBI Taxonomy" id="1945871"/>
    <lineage>
        <taxon>Bacteria</taxon>
        <taxon>Pseudomonadati</taxon>
        <taxon>Fibrobacterota</taxon>
        <taxon>Fibrobacteria</taxon>
        <taxon>Fibrobacterales</taxon>
        <taxon>Fibrobacteraceae</taxon>
        <taxon>Hallerella</taxon>
    </lineage>
</organism>
<dbReference type="InterPro" id="IPR051917">
    <property type="entry name" value="Transposase-Integrase"/>
</dbReference>
<sequence>MRLDRDKRYQIKALLSAGLMQKEIAKLLDVKEPTLSREISRNGGRIHYDPEKAHNRATRLAATSHVHYVYDAEDWKIVDAQIKDDLSPEQVNGRLSSDGVGVPCVSTIYRHVKCDKELRSHLRHGKKPYRKRGEKKDRRGQIVGRVSIDDRPAIVDEKSRIGDLEIDLINSADHDANLLTVNDRMSNYCLIRYLPTKNADDLKKTLVRALRDYRKTFPLYTITSDNGKEFACHLDIAKALGVEYYFAHPYHSWERGANENMNGLIRQYLPKKESFKGISPQKVRWIQDKLNNRPRKRLAFMTPLEYICMQVKQADRLR</sequence>
<dbReference type="EMBL" id="QGHD01000033">
    <property type="protein sequence ID" value="PWK93087.1"/>
    <property type="molecule type" value="Genomic_DNA"/>
</dbReference>
<name>A0ABX5LLG1_9BACT</name>
<reference evidence="4 5" key="1">
    <citation type="submission" date="2018-05" db="EMBL/GenBank/DDBJ databases">
        <title>Animal gut microbial communities from fecal samples from Wisconsin, USA.</title>
        <authorList>
            <person name="Neumann A."/>
        </authorList>
    </citation>
    <scope>NUCLEOTIDE SEQUENCE [LARGE SCALE GENOMIC DNA]</scope>
    <source>
        <strain evidence="4 5">UWS4</strain>
    </source>
</reference>
<evidence type="ECO:0000313" key="5">
    <source>
        <dbReference type="Proteomes" id="UP000245523"/>
    </source>
</evidence>
<dbReference type="InterPro" id="IPR001598">
    <property type="entry name" value="Transposase_IS30_CS"/>
</dbReference>
<proteinExistence type="inferred from homology"/>
<dbReference type="NCBIfam" id="NF033563">
    <property type="entry name" value="transpos_IS30"/>
    <property type="match status" value="1"/>
</dbReference>